<organism evidence="4 5">
    <name type="scientific">Mesorhabditis belari</name>
    <dbReference type="NCBI Taxonomy" id="2138241"/>
    <lineage>
        <taxon>Eukaryota</taxon>
        <taxon>Metazoa</taxon>
        <taxon>Ecdysozoa</taxon>
        <taxon>Nematoda</taxon>
        <taxon>Chromadorea</taxon>
        <taxon>Rhabditida</taxon>
        <taxon>Rhabditina</taxon>
        <taxon>Rhabditomorpha</taxon>
        <taxon>Rhabditoidea</taxon>
        <taxon>Rhabditidae</taxon>
        <taxon>Mesorhabditinae</taxon>
        <taxon>Mesorhabditis</taxon>
    </lineage>
</organism>
<feature type="signal peptide" evidence="3">
    <location>
        <begin position="1"/>
        <end position="17"/>
    </location>
</feature>
<keyword evidence="2" id="KW-0472">Membrane</keyword>
<feature type="compositionally biased region" description="Basic and acidic residues" evidence="1">
    <location>
        <begin position="175"/>
        <end position="185"/>
    </location>
</feature>
<sequence>MRIVVFSFLTIFILCDAKFDWVYCEHDKEIPLIRMMSREFFNNSSISTRPSNPEIVNCGPKRRLGSCADYRLHQNRTLKPKRYGTVVYVGEQRSFDRIRCPNTTRNHGFVRLVHFVHKTNQSFDSNLAVLSNTWSDMQIPFTLKPESLHRVLRVLHILGAPSSKQEMSNDDPDEKIDPRKGNTEKSETQDGIVITAYLSTVFCVLLGLLAIGGTAFCIGRHMHASKKACLRDAHRIVPRTNDNNDNKHSLITPRYQPFY</sequence>
<keyword evidence="2" id="KW-0812">Transmembrane</keyword>
<dbReference type="AlphaFoldDB" id="A0AAF3EP67"/>
<keyword evidence="4" id="KW-1185">Reference proteome</keyword>
<evidence type="ECO:0000256" key="2">
    <source>
        <dbReference type="SAM" id="Phobius"/>
    </source>
</evidence>
<name>A0AAF3EP67_9BILA</name>
<dbReference type="Proteomes" id="UP000887575">
    <property type="component" value="Unassembled WGS sequence"/>
</dbReference>
<feature type="chain" id="PRO_5041956241" evidence="3">
    <location>
        <begin position="18"/>
        <end position="259"/>
    </location>
</feature>
<evidence type="ECO:0000313" key="4">
    <source>
        <dbReference type="Proteomes" id="UP000887575"/>
    </source>
</evidence>
<proteinExistence type="predicted"/>
<accession>A0AAF3EP67</accession>
<evidence type="ECO:0000256" key="3">
    <source>
        <dbReference type="SAM" id="SignalP"/>
    </source>
</evidence>
<feature type="region of interest" description="Disordered" evidence="1">
    <location>
        <begin position="163"/>
        <end position="185"/>
    </location>
</feature>
<evidence type="ECO:0000256" key="1">
    <source>
        <dbReference type="SAM" id="MobiDB-lite"/>
    </source>
</evidence>
<dbReference type="WBParaSite" id="MBELARI_LOCUS15487">
    <property type="protein sequence ID" value="MBELARI_LOCUS15487"/>
    <property type="gene ID" value="MBELARI_LOCUS15487"/>
</dbReference>
<protein>
    <submittedName>
        <fullName evidence="5">Uncharacterized protein</fullName>
    </submittedName>
</protein>
<keyword evidence="3" id="KW-0732">Signal</keyword>
<evidence type="ECO:0000313" key="5">
    <source>
        <dbReference type="WBParaSite" id="MBELARI_LOCUS15487"/>
    </source>
</evidence>
<reference evidence="5" key="1">
    <citation type="submission" date="2024-02" db="UniProtKB">
        <authorList>
            <consortium name="WormBaseParasite"/>
        </authorList>
    </citation>
    <scope>IDENTIFICATION</scope>
</reference>
<feature type="transmembrane region" description="Helical" evidence="2">
    <location>
        <begin position="196"/>
        <end position="218"/>
    </location>
</feature>
<keyword evidence="2" id="KW-1133">Transmembrane helix</keyword>